<accession>A0A0A9C2J9</accession>
<evidence type="ECO:0000313" key="1">
    <source>
        <dbReference type="EMBL" id="JAD65772.1"/>
    </source>
</evidence>
<dbReference type="AlphaFoldDB" id="A0A0A9C2J9"/>
<reference evidence="1" key="2">
    <citation type="journal article" date="2015" name="Data Brief">
        <title>Shoot transcriptome of the giant reed, Arundo donax.</title>
        <authorList>
            <person name="Barrero R.A."/>
            <person name="Guerrero F.D."/>
            <person name="Moolhuijzen P."/>
            <person name="Goolsby J.A."/>
            <person name="Tidwell J."/>
            <person name="Bellgard S.E."/>
            <person name="Bellgard M.I."/>
        </authorList>
    </citation>
    <scope>NUCLEOTIDE SEQUENCE</scope>
    <source>
        <tissue evidence="1">Shoot tissue taken approximately 20 cm above the soil surface</tissue>
    </source>
</reference>
<dbReference type="EMBL" id="GBRH01232123">
    <property type="protein sequence ID" value="JAD65772.1"/>
    <property type="molecule type" value="Transcribed_RNA"/>
</dbReference>
<reference evidence="1" key="1">
    <citation type="submission" date="2014-09" db="EMBL/GenBank/DDBJ databases">
        <authorList>
            <person name="Magalhaes I.L.F."/>
            <person name="Oliveira U."/>
            <person name="Santos F.R."/>
            <person name="Vidigal T.H.D.A."/>
            <person name="Brescovit A.D."/>
            <person name="Santos A.J."/>
        </authorList>
    </citation>
    <scope>NUCLEOTIDE SEQUENCE</scope>
    <source>
        <tissue evidence="1">Shoot tissue taken approximately 20 cm above the soil surface</tissue>
    </source>
</reference>
<proteinExistence type="predicted"/>
<name>A0A0A9C2J9_ARUDO</name>
<organism evidence="1">
    <name type="scientific">Arundo donax</name>
    <name type="common">Giant reed</name>
    <name type="synonym">Donax arundinaceus</name>
    <dbReference type="NCBI Taxonomy" id="35708"/>
    <lineage>
        <taxon>Eukaryota</taxon>
        <taxon>Viridiplantae</taxon>
        <taxon>Streptophyta</taxon>
        <taxon>Embryophyta</taxon>
        <taxon>Tracheophyta</taxon>
        <taxon>Spermatophyta</taxon>
        <taxon>Magnoliopsida</taxon>
        <taxon>Liliopsida</taxon>
        <taxon>Poales</taxon>
        <taxon>Poaceae</taxon>
        <taxon>PACMAD clade</taxon>
        <taxon>Arundinoideae</taxon>
        <taxon>Arundineae</taxon>
        <taxon>Arundo</taxon>
    </lineage>
</organism>
<protein>
    <submittedName>
        <fullName evidence="1">Uncharacterized protein</fullName>
    </submittedName>
</protein>
<sequence>MICWTALHYLILKYLQLSNYRFSYPEFSSPLHPYIPLVFPLITILHS</sequence>